<dbReference type="EMBL" id="GGEC01055155">
    <property type="protein sequence ID" value="MBX35639.1"/>
    <property type="molecule type" value="Transcribed_RNA"/>
</dbReference>
<name>A0A2P2MZJ8_RHIMU</name>
<proteinExistence type="predicted"/>
<accession>A0A2P2MZJ8</accession>
<dbReference type="AlphaFoldDB" id="A0A2P2MZJ8"/>
<protein>
    <submittedName>
        <fullName evidence="1">Uncharacterized protein</fullName>
    </submittedName>
</protein>
<sequence>MLRQEQITIRYQEEKEVRARKEMKIQGSIM</sequence>
<organism evidence="1">
    <name type="scientific">Rhizophora mucronata</name>
    <name type="common">Asiatic mangrove</name>
    <dbReference type="NCBI Taxonomy" id="61149"/>
    <lineage>
        <taxon>Eukaryota</taxon>
        <taxon>Viridiplantae</taxon>
        <taxon>Streptophyta</taxon>
        <taxon>Embryophyta</taxon>
        <taxon>Tracheophyta</taxon>
        <taxon>Spermatophyta</taxon>
        <taxon>Magnoliopsida</taxon>
        <taxon>eudicotyledons</taxon>
        <taxon>Gunneridae</taxon>
        <taxon>Pentapetalae</taxon>
        <taxon>rosids</taxon>
        <taxon>fabids</taxon>
        <taxon>Malpighiales</taxon>
        <taxon>Rhizophoraceae</taxon>
        <taxon>Rhizophora</taxon>
    </lineage>
</organism>
<evidence type="ECO:0000313" key="1">
    <source>
        <dbReference type="EMBL" id="MBX35639.1"/>
    </source>
</evidence>
<reference evidence="1" key="1">
    <citation type="submission" date="2018-02" db="EMBL/GenBank/DDBJ databases">
        <title>Rhizophora mucronata_Transcriptome.</title>
        <authorList>
            <person name="Meera S.P."/>
            <person name="Sreeshan A."/>
            <person name="Augustine A."/>
        </authorList>
    </citation>
    <scope>NUCLEOTIDE SEQUENCE</scope>
    <source>
        <tissue evidence="1">Leaf</tissue>
    </source>
</reference>